<keyword evidence="9 11" id="KW-0378">Hydrolase</keyword>
<evidence type="ECO:0000256" key="6">
    <source>
        <dbReference type="ARBA" id="ARBA00022438"/>
    </source>
</evidence>
<dbReference type="PANTHER" id="PTHR43722">
    <property type="entry name" value="PROLINE IMINOPEPTIDASE"/>
    <property type="match status" value="1"/>
</dbReference>
<comment type="catalytic activity">
    <reaction evidence="1 11 12">
        <text>Release of N-terminal proline from a peptide.</text>
        <dbReference type="EC" id="3.4.11.5"/>
    </reaction>
</comment>
<dbReference type="EMBL" id="CP102096">
    <property type="protein sequence ID" value="UUM29564.1"/>
    <property type="molecule type" value="Genomic_DNA"/>
</dbReference>
<proteinExistence type="inferred from homology"/>
<name>A0ABY5LC35_9VIBR</name>
<dbReference type="Gene3D" id="3.40.50.1820">
    <property type="entry name" value="alpha/beta hydrolase"/>
    <property type="match status" value="1"/>
</dbReference>
<accession>A0ABY5LC35</accession>
<dbReference type="PANTHER" id="PTHR43722:SF1">
    <property type="entry name" value="PROLINE IMINOPEPTIDASE"/>
    <property type="match status" value="1"/>
</dbReference>
<dbReference type="NCBIfam" id="TIGR01249">
    <property type="entry name" value="pro_imino_pep_1"/>
    <property type="match status" value="1"/>
</dbReference>
<evidence type="ECO:0000256" key="1">
    <source>
        <dbReference type="ARBA" id="ARBA00001585"/>
    </source>
</evidence>
<comment type="similarity">
    <text evidence="3 11 12">Belongs to the peptidase S33 family.</text>
</comment>
<evidence type="ECO:0000256" key="7">
    <source>
        <dbReference type="ARBA" id="ARBA00022490"/>
    </source>
</evidence>
<dbReference type="Proteomes" id="UP001058602">
    <property type="component" value="Chromosome 1"/>
</dbReference>
<protein>
    <recommendedName>
        <fullName evidence="5 11">Proline iminopeptidase</fullName>
        <shortName evidence="11">PIP</shortName>
        <ecNumber evidence="4 11">3.4.11.5</ecNumber>
    </recommendedName>
    <alternativeName>
        <fullName evidence="10 11">Prolyl aminopeptidase</fullName>
    </alternativeName>
</protein>
<evidence type="ECO:0000256" key="5">
    <source>
        <dbReference type="ARBA" id="ARBA00021843"/>
    </source>
</evidence>
<dbReference type="InterPro" id="IPR002410">
    <property type="entry name" value="Peptidase_S33"/>
</dbReference>
<dbReference type="PIRSF" id="PIRSF006431">
    <property type="entry name" value="Pept_S33"/>
    <property type="match status" value="1"/>
</dbReference>
<evidence type="ECO:0000256" key="2">
    <source>
        <dbReference type="ARBA" id="ARBA00004496"/>
    </source>
</evidence>
<dbReference type="InterPro" id="IPR005944">
    <property type="entry name" value="Pro_iminopeptidase"/>
</dbReference>
<evidence type="ECO:0000256" key="13">
    <source>
        <dbReference type="SAM" id="MobiDB-lite"/>
    </source>
</evidence>
<keyword evidence="8 11" id="KW-0645">Protease</keyword>
<feature type="region of interest" description="Disordered" evidence="13">
    <location>
        <begin position="330"/>
        <end position="355"/>
    </location>
</feature>
<evidence type="ECO:0000256" key="12">
    <source>
        <dbReference type="RuleBase" id="RU003421"/>
    </source>
</evidence>
<evidence type="ECO:0000256" key="11">
    <source>
        <dbReference type="PIRNR" id="PIRNR006431"/>
    </source>
</evidence>
<dbReference type="SUPFAM" id="SSF53474">
    <property type="entry name" value="alpha/beta-Hydrolases"/>
    <property type="match status" value="1"/>
</dbReference>
<dbReference type="InterPro" id="IPR000073">
    <property type="entry name" value="AB_hydrolase_1"/>
</dbReference>
<reference evidence="15" key="1">
    <citation type="submission" date="2022-07" db="EMBL/GenBank/DDBJ databases">
        <title>Complete genome of Vibrio japonicus strain JCM 31412T and phylogenomic assessment of the Nereis clade of the genus Vibrio.</title>
        <authorList>
            <person name="Shlafstein M.D."/>
            <person name="Emsley S.A."/>
            <person name="Ushijima B."/>
            <person name="Videau P."/>
            <person name="Saw J.H."/>
        </authorList>
    </citation>
    <scope>NUCLEOTIDE SEQUENCE</scope>
    <source>
        <strain evidence="15">JCM 31412</strain>
    </source>
</reference>
<organism evidence="15 16">
    <name type="scientific">Vibrio japonicus</name>
    <dbReference type="NCBI Taxonomy" id="1824638"/>
    <lineage>
        <taxon>Bacteria</taxon>
        <taxon>Pseudomonadati</taxon>
        <taxon>Pseudomonadota</taxon>
        <taxon>Gammaproteobacteria</taxon>
        <taxon>Vibrionales</taxon>
        <taxon>Vibrionaceae</taxon>
        <taxon>Vibrio</taxon>
    </lineage>
</organism>
<evidence type="ECO:0000256" key="3">
    <source>
        <dbReference type="ARBA" id="ARBA00010088"/>
    </source>
</evidence>
<evidence type="ECO:0000256" key="9">
    <source>
        <dbReference type="ARBA" id="ARBA00022801"/>
    </source>
</evidence>
<evidence type="ECO:0000313" key="15">
    <source>
        <dbReference type="EMBL" id="UUM29564.1"/>
    </source>
</evidence>
<evidence type="ECO:0000256" key="4">
    <source>
        <dbReference type="ARBA" id="ARBA00012568"/>
    </source>
</evidence>
<dbReference type="PRINTS" id="PR00793">
    <property type="entry name" value="PROAMNOPTASE"/>
</dbReference>
<comment type="subcellular location">
    <subcellularLocation>
        <location evidence="2 11">Cytoplasm</location>
    </subcellularLocation>
</comment>
<dbReference type="RefSeq" id="WP_257083355.1">
    <property type="nucleotide sequence ID" value="NZ_CP102096.1"/>
</dbReference>
<dbReference type="GO" id="GO:0004177">
    <property type="term" value="F:aminopeptidase activity"/>
    <property type="evidence" value="ECO:0007669"/>
    <property type="project" value="UniProtKB-KW"/>
</dbReference>
<keyword evidence="16" id="KW-1185">Reference proteome</keyword>
<evidence type="ECO:0000256" key="10">
    <source>
        <dbReference type="ARBA" id="ARBA00029605"/>
    </source>
</evidence>
<keyword evidence="7 11" id="KW-0963">Cytoplasm</keyword>
<feature type="domain" description="AB hydrolase-1" evidence="14">
    <location>
        <begin position="46"/>
        <end position="305"/>
    </location>
</feature>
<gene>
    <name evidence="15" type="primary">pip</name>
    <name evidence="15" type="ORF">NP165_07485</name>
</gene>
<sequence>MVIEAQRELYPEIEPYQSFMLPMKAAQGEQCHHIYVEQCGNPDGIPVLFLHGGPGSGCRPSHRRLFDPSNYRIILFDQRGCGRSKPYGSIKDNTSAHLVADMEQIRQHLKIEKWILFGGSWGATLGLIYAQKHAERIAGLVLRGVFLGRKQDIDWVYGHSGAAKLFPFQWATLMSLLTSEEQSSPIESIYRHLNGQDEPLKLKLKQALDVWENQLVTLTPQPTAESPDFEQLAANESKRIQLHYCIHDCFIDQPLLSRPFALTDVPCHIIQGQYDMVCPLEQGWQLYQANPEFNFKVVPLSGHVASEPLIQDALLNLMDNLACLENKKPTHATSPKTNDCVDQPSAQGVKPLQRF</sequence>
<dbReference type="EC" id="3.4.11.5" evidence="4 11"/>
<dbReference type="InterPro" id="IPR029058">
    <property type="entry name" value="AB_hydrolase_fold"/>
</dbReference>
<keyword evidence="6 11" id="KW-0031">Aminopeptidase</keyword>
<dbReference type="Pfam" id="PF00561">
    <property type="entry name" value="Abhydrolase_1"/>
    <property type="match status" value="1"/>
</dbReference>
<evidence type="ECO:0000259" key="14">
    <source>
        <dbReference type="Pfam" id="PF00561"/>
    </source>
</evidence>
<evidence type="ECO:0000256" key="8">
    <source>
        <dbReference type="ARBA" id="ARBA00022670"/>
    </source>
</evidence>
<evidence type="ECO:0000313" key="16">
    <source>
        <dbReference type="Proteomes" id="UP001058602"/>
    </source>
</evidence>